<protein>
    <recommendedName>
        <fullName evidence="2">L-asparaginase N-terminal domain-containing protein</fullName>
    </recommendedName>
</protein>
<proteinExistence type="predicted"/>
<dbReference type="InterPro" id="IPR006034">
    <property type="entry name" value="Asparaginase/glutaminase-like"/>
</dbReference>
<dbReference type="EMBL" id="CP016895">
    <property type="protein sequence ID" value="AOA57210.1"/>
    <property type="molecule type" value="Genomic_DNA"/>
</dbReference>
<dbReference type="Pfam" id="PF00710">
    <property type="entry name" value="Asparaginase"/>
    <property type="match status" value="1"/>
</dbReference>
<dbReference type="InterPro" id="IPR027473">
    <property type="entry name" value="L-asparaginase_C"/>
</dbReference>
<dbReference type="InterPro" id="IPR027474">
    <property type="entry name" value="L-asparaginase_N"/>
</dbReference>
<reference evidence="3 4" key="1">
    <citation type="submission" date="2016-08" db="EMBL/GenBank/DDBJ databases">
        <authorList>
            <person name="Seilhamer J.J."/>
        </authorList>
    </citation>
    <scope>NUCLEOTIDE SEQUENCE [LARGE SCALE GENOMIC DNA]</scope>
    <source>
        <strain evidence="3 4">BRTC-1</strain>
    </source>
</reference>
<dbReference type="PIRSF" id="PIRSF001220">
    <property type="entry name" value="L-ASNase_gatD"/>
    <property type="match status" value="1"/>
</dbReference>
<dbReference type="GO" id="GO:0004067">
    <property type="term" value="F:asparaginase activity"/>
    <property type="evidence" value="ECO:0007669"/>
    <property type="project" value="UniProtKB-UniRule"/>
</dbReference>
<accession>A0A1B2LW83</accession>
<organism evidence="3 4">
    <name type="scientific">Acinetobacter larvae</name>
    <dbReference type="NCBI Taxonomy" id="1789224"/>
    <lineage>
        <taxon>Bacteria</taxon>
        <taxon>Pseudomonadati</taxon>
        <taxon>Pseudomonadota</taxon>
        <taxon>Gammaproteobacteria</taxon>
        <taxon>Moraxellales</taxon>
        <taxon>Moraxellaceae</taxon>
        <taxon>Acinetobacter</taxon>
    </lineage>
</organism>
<feature type="active site" description="O-isoaspartyl threonine intermediate" evidence="1">
    <location>
        <position position="12"/>
    </location>
</feature>
<dbReference type="Proteomes" id="UP000093391">
    <property type="component" value="Chromosome"/>
</dbReference>
<evidence type="ECO:0000313" key="3">
    <source>
        <dbReference type="EMBL" id="AOA57210.1"/>
    </source>
</evidence>
<dbReference type="OrthoDB" id="9788068at2"/>
<dbReference type="KEGG" id="ala:BFG52_01800"/>
<dbReference type="Gene3D" id="3.40.50.1170">
    <property type="entry name" value="L-asparaginase, N-terminal domain"/>
    <property type="match status" value="1"/>
</dbReference>
<dbReference type="PANTHER" id="PTHR11707">
    <property type="entry name" value="L-ASPARAGINASE"/>
    <property type="match status" value="1"/>
</dbReference>
<dbReference type="PIRSF" id="PIRSF500176">
    <property type="entry name" value="L_ASNase"/>
    <property type="match status" value="1"/>
</dbReference>
<evidence type="ECO:0000313" key="4">
    <source>
        <dbReference type="Proteomes" id="UP000093391"/>
    </source>
</evidence>
<dbReference type="InterPro" id="IPR037152">
    <property type="entry name" value="L-asparaginase_N_sf"/>
</dbReference>
<dbReference type="InterPro" id="IPR036152">
    <property type="entry name" value="Asp/glu_Ase-like_sf"/>
</dbReference>
<dbReference type="Gene3D" id="3.40.50.40">
    <property type="match status" value="1"/>
</dbReference>
<evidence type="ECO:0000256" key="1">
    <source>
        <dbReference type="PIRSR" id="PIRSR001220-1"/>
    </source>
</evidence>
<keyword evidence="4" id="KW-1185">Reference proteome</keyword>
<dbReference type="AlphaFoldDB" id="A0A1B2LW83"/>
<name>A0A1B2LW83_9GAMM</name>
<dbReference type="SFLD" id="SFLDS00057">
    <property type="entry name" value="Glutaminase/Asparaginase"/>
    <property type="match status" value="1"/>
</dbReference>
<gene>
    <name evidence="3" type="ORF">BFG52_01800</name>
</gene>
<evidence type="ECO:0000259" key="2">
    <source>
        <dbReference type="Pfam" id="PF00710"/>
    </source>
</evidence>
<dbReference type="SMART" id="SM00870">
    <property type="entry name" value="Asparaginase"/>
    <property type="match status" value="1"/>
</dbReference>
<dbReference type="RefSeq" id="WP_067551815.1">
    <property type="nucleotide sequence ID" value="NZ_CP016895.1"/>
</dbReference>
<dbReference type="PANTHER" id="PTHR11707:SF28">
    <property type="entry name" value="60 KDA LYSOPHOSPHOLIPASE"/>
    <property type="match status" value="1"/>
</dbReference>
<dbReference type="SUPFAM" id="SSF53774">
    <property type="entry name" value="Glutaminase/Asparaginase"/>
    <property type="match status" value="1"/>
</dbReference>
<sequence length="326" mass="36202">MNTIALIYMGGTFGCVGTPLAPMPPQDFLPQLQHYAQAAWPIQCFAAANIKDSSACDAADWLELIVQIQHLQQQGIQHFVVIHGTDTLSYAAATLSQFLHRSCHVIFTGSQYPLLNPNGHGLAPDSDAKHNLQYSLETICNVPAGVYVAFDQQLFAGHSTRKQHRNANDAFTGTLIQQNTIDHLPSTAAWQINADHIKKAQQFQIMNWMIMPNRLDYLAQQLAGLKNNSPDCLILQAYGTGNLAVDHAAIAQLQQLKIAGCLNILSSQVPFGKMQQSYAISDWVQQSAIVIDDCQAPAELYAKSLRFYLQYPDCTARYQHWSHQTH</sequence>
<dbReference type="PROSITE" id="PS51732">
    <property type="entry name" value="ASN_GLN_ASE_3"/>
    <property type="match status" value="1"/>
</dbReference>
<feature type="domain" description="L-asparaginase N-terminal" evidence="2">
    <location>
        <begin position="4"/>
        <end position="173"/>
    </location>
</feature>
<dbReference type="STRING" id="1789224.BFG52_01800"/>